<feature type="compositionally biased region" description="Basic and acidic residues" evidence="1">
    <location>
        <begin position="132"/>
        <end position="145"/>
    </location>
</feature>
<gene>
    <name evidence="2" type="ORF">WN55_05016</name>
</gene>
<dbReference type="AlphaFoldDB" id="A0A154PNL1"/>
<evidence type="ECO:0000256" key="1">
    <source>
        <dbReference type="SAM" id="MobiDB-lite"/>
    </source>
</evidence>
<evidence type="ECO:0000313" key="3">
    <source>
        <dbReference type="Proteomes" id="UP000076502"/>
    </source>
</evidence>
<accession>A0A154PNL1</accession>
<dbReference type="EMBL" id="KQ435007">
    <property type="protein sequence ID" value="KZC13465.1"/>
    <property type="molecule type" value="Genomic_DNA"/>
</dbReference>
<keyword evidence="3" id="KW-1185">Reference proteome</keyword>
<feature type="region of interest" description="Disordered" evidence="1">
    <location>
        <begin position="121"/>
        <end position="186"/>
    </location>
</feature>
<organism evidence="2 3">
    <name type="scientific">Dufourea novaeangliae</name>
    <name type="common">Sweat bee</name>
    <dbReference type="NCBI Taxonomy" id="178035"/>
    <lineage>
        <taxon>Eukaryota</taxon>
        <taxon>Metazoa</taxon>
        <taxon>Ecdysozoa</taxon>
        <taxon>Arthropoda</taxon>
        <taxon>Hexapoda</taxon>
        <taxon>Insecta</taxon>
        <taxon>Pterygota</taxon>
        <taxon>Neoptera</taxon>
        <taxon>Endopterygota</taxon>
        <taxon>Hymenoptera</taxon>
        <taxon>Apocrita</taxon>
        <taxon>Aculeata</taxon>
        <taxon>Apoidea</taxon>
        <taxon>Anthophila</taxon>
        <taxon>Halictidae</taxon>
        <taxon>Rophitinae</taxon>
        <taxon>Dufourea</taxon>
    </lineage>
</organism>
<feature type="compositionally biased region" description="Low complexity" evidence="1">
    <location>
        <begin position="171"/>
        <end position="183"/>
    </location>
</feature>
<dbReference type="Proteomes" id="UP000076502">
    <property type="component" value="Unassembled WGS sequence"/>
</dbReference>
<name>A0A154PNL1_DUFNO</name>
<sequence length="242" mass="27197">MVKGLRSPMNVVQKKALDDSESWPGVVVVVPIERNFFRIRPDHGYPEAAQAFQVLEFTARHYAYNYPEPGWDGKLVRGAMNRVGRKLPELLTPVSPGGSMQQRALDCLLDLLIRPRRSGVDHIENHTSCPSDTKRRGDFPEDTGPRRLNVFDVDSLKMDMEEPEDTEEGTNSSANSPSASSASGKRHCMEMLAEKPVYLRQKGIVNEEMRIETAVFNIFNTAMLKRDCSVNLPATVGVWAFF</sequence>
<reference evidence="2 3" key="1">
    <citation type="submission" date="2015-07" db="EMBL/GenBank/DDBJ databases">
        <title>The genome of Dufourea novaeangliae.</title>
        <authorList>
            <person name="Pan H."/>
            <person name="Kapheim K."/>
        </authorList>
    </citation>
    <scope>NUCLEOTIDE SEQUENCE [LARGE SCALE GENOMIC DNA]</scope>
    <source>
        <strain evidence="2">0120121106</strain>
        <tissue evidence="2">Whole body</tissue>
    </source>
</reference>
<protein>
    <submittedName>
        <fullName evidence="2">Uncharacterized protein</fullName>
    </submittedName>
</protein>
<proteinExistence type="predicted"/>
<evidence type="ECO:0000313" key="2">
    <source>
        <dbReference type="EMBL" id="KZC13465.1"/>
    </source>
</evidence>